<proteinExistence type="predicted"/>
<accession>A0A7S7NW81</accession>
<evidence type="ECO:0000313" key="2">
    <source>
        <dbReference type="Proteomes" id="UP000593892"/>
    </source>
</evidence>
<dbReference type="EMBL" id="CP063849">
    <property type="protein sequence ID" value="QOY90900.1"/>
    <property type="molecule type" value="Genomic_DNA"/>
</dbReference>
<evidence type="ECO:0000313" key="1">
    <source>
        <dbReference type="EMBL" id="QOY90900.1"/>
    </source>
</evidence>
<gene>
    <name evidence="1" type="ORF">IRI77_13425</name>
</gene>
<sequence>MWTAVKATLGNAENYTIKVSDETRMIATYSVKHSAHVTVTGTLRQRPNTVSLNPQGSGCEMEVQSNYSGFEHNDSGDFVKRVNESLAKSKDAPAAEPAKPANPK</sequence>
<name>A0A7S7NW81_PALFE</name>
<protein>
    <submittedName>
        <fullName evidence="1">Uncharacterized protein</fullName>
    </submittedName>
</protein>
<dbReference type="KEGG" id="pfer:IRI77_13425"/>
<dbReference type="Proteomes" id="UP000593892">
    <property type="component" value="Chromosome"/>
</dbReference>
<keyword evidence="2" id="KW-1185">Reference proteome</keyword>
<dbReference type="RefSeq" id="WP_194452557.1">
    <property type="nucleotide sequence ID" value="NZ_CP063849.1"/>
</dbReference>
<organism evidence="1 2">
    <name type="scientific">Paludibaculum fermentans</name>
    <dbReference type="NCBI Taxonomy" id="1473598"/>
    <lineage>
        <taxon>Bacteria</taxon>
        <taxon>Pseudomonadati</taxon>
        <taxon>Acidobacteriota</taxon>
        <taxon>Terriglobia</taxon>
        <taxon>Bryobacterales</taxon>
        <taxon>Bryobacteraceae</taxon>
        <taxon>Paludibaculum</taxon>
    </lineage>
</organism>
<dbReference type="AlphaFoldDB" id="A0A7S7NW81"/>
<reference evidence="1 2" key="1">
    <citation type="submission" date="2020-10" db="EMBL/GenBank/DDBJ databases">
        <title>Complete genome sequence of Paludibaculum fermentans P105T, a facultatively anaerobic acidobacterium capable of dissimilatory Fe(III) reduction.</title>
        <authorList>
            <person name="Dedysh S.N."/>
            <person name="Beletsky A.V."/>
            <person name="Kulichevskaya I.S."/>
            <person name="Mardanov A.V."/>
            <person name="Ravin N.V."/>
        </authorList>
    </citation>
    <scope>NUCLEOTIDE SEQUENCE [LARGE SCALE GENOMIC DNA]</scope>
    <source>
        <strain evidence="1 2">P105</strain>
    </source>
</reference>